<sequence length="122" mass="13482">MVDSASRLGRLQRIARIKAEQELKKLAALAQHVEAARQRVDAARTALDQSYRSDAPLALGEARMANAQAARAARDMTRAEDELQRMQPVYEAARQVAAREFGRAEVLAELAARQARNRQDAG</sequence>
<evidence type="ECO:0000256" key="1">
    <source>
        <dbReference type="SAM" id="Coils"/>
    </source>
</evidence>
<feature type="coiled-coil region" evidence="1">
    <location>
        <begin position="16"/>
        <end position="82"/>
    </location>
</feature>
<keyword evidence="1" id="KW-0175">Coiled coil</keyword>
<gene>
    <name evidence="2" type="ORF">SAMN05444959_104292</name>
</gene>
<accession>A0A239PSI6</accession>
<reference evidence="2 3" key="1">
    <citation type="submission" date="2017-07" db="EMBL/GenBank/DDBJ databases">
        <authorList>
            <person name="Sun Z.S."/>
            <person name="Albrecht U."/>
            <person name="Echele G."/>
            <person name="Lee C.C."/>
        </authorList>
    </citation>
    <scope>NUCLEOTIDE SEQUENCE [LARGE SCALE GENOMIC DNA]</scope>
    <source>
        <strain evidence="2 3">DSM 14827</strain>
    </source>
</reference>
<evidence type="ECO:0000313" key="2">
    <source>
        <dbReference type="EMBL" id="SNT73120.1"/>
    </source>
</evidence>
<keyword evidence="3" id="KW-1185">Reference proteome</keyword>
<dbReference type="AlphaFoldDB" id="A0A239PSI6"/>
<organism evidence="2 3">
    <name type="scientific">Paracoccus seriniphilus</name>
    <dbReference type="NCBI Taxonomy" id="184748"/>
    <lineage>
        <taxon>Bacteria</taxon>
        <taxon>Pseudomonadati</taxon>
        <taxon>Pseudomonadota</taxon>
        <taxon>Alphaproteobacteria</taxon>
        <taxon>Rhodobacterales</taxon>
        <taxon>Paracoccaceae</taxon>
        <taxon>Paracoccus</taxon>
    </lineage>
</organism>
<dbReference type="Proteomes" id="UP000198307">
    <property type="component" value="Unassembled WGS sequence"/>
</dbReference>
<dbReference type="EMBL" id="FZQB01000004">
    <property type="protein sequence ID" value="SNT73120.1"/>
    <property type="molecule type" value="Genomic_DNA"/>
</dbReference>
<proteinExistence type="predicted"/>
<name>A0A239PSI6_9RHOB</name>
<dbReference type="OrthoDB" id="7778470at2"/>
<protein>
    <submittedName>
        <fullName evidence="2">Uncharacterized protein</fullName>
    </submittedName>
</protein>
<dbReference type="RefSeq" id="WP_089343875.1">
    <property type="nucleotide sequence ID" value="NZ_CP067129.1"/>
</dbReference>
<evidence type="ECO:0000313" key="3">
    <source>
        <dbReference type="Proteomes" id="UP000198307"/>
    </source>
</evidence>